<evidence type="ECO:0000256" key="1">
    <source>
        <dbReference type="SAM" id="MobiDB-lite"/>
    </source>
</evidence>
<dbReference type="Proteomes" id="UP000070501">
    <property type="component" value="Unassembled WGS sequence"/>
</dbReference>
<proteinExistence type="predicted"/>
<sequence>MMQSTFFALPAADQQQVAYPLSAQDDMAHYISYTDIASRPPHRGSNVQRPAGAMRVVKPSSTSNSPQARAARRRTMMADSNIARRRGQQIDHNTLQQHFQQHTSFGTATEEQSKRSSRPVSWHPSSNPQVYQQQQQQIERIQQQRGQHLPQQNNPCYNTYLHQAPTYTLPTPLAYAEEDHYTRYQTIPPTPAQFSAQNSPLSGFTPLIPTSTSAAANSESPPHYFAPAIWNQTQRPLYADATGCGGSPDALEAFPPLPTSSAETWDDVQQGAFYGGVTPPTPQNMQSAQHHEAIAVPPEDSIPYEPLQGSEDEGEILIGMGLYEDPEKTDTDPWLDNYRRTTTELLGSTYRRVGQGLKLEESWEPPASDDENDNEDSNSERDADGEEHDGEQSCEETWI</sequence>
<dbReference type="OrthoDB" id="5378435at2759"/>
<reference evidence="3" key="1">
    <citation type="submission" date="2016-02" db="EMBL/GenBank/DDBJ databases">
        <title>Draft genome sequence of Microdochium bolleyi, a fungal endophyte of beachgrass.</title>
        <authorList>
            <consortium name="DOE Joint Genome Institute"/>
            <person name="David A.S."/>
            <person name="May G."/>
            <person name="Haridas S."/>
            <person name="Lim J."/>
            <person name="Wang M."/>
            <person name="Labutti K."/>
            <person name="Lipzen A."/>
            <person name="Barry K."/>
            <person name="Grigoriev I.V."/>
        </authorList>
    </citation>
    <scope>NUCLEOTIDE SEQUENCE [LARGE SCALE GENOMIC DNA]</scope>
    <source>
        <strain evidence="3">J235TASD1</strain>
    </source>
</reference>
<dbReference type="InParanoid" id="A0A136J7I1"/>
<evidence type="ECO:0000313" key="3">
    <source>
        <dbReference type="Proteomes" id="UP000070501"/>
    </source>
</evidence>
<feature type="compositionally biased region" description="Low complexity" evidence="1">
    <location>
        <begin position="132"/>
        <end position="147"/>
    </location>
</feature>
<feature type="region of interest" description="Disordered" evidence="1">
    <location>
        <begin position="102"/>
        <end position="157"/>
    </location>
</feature>
<gene>
    <name evidence="2" type="ORF">Micbo1qcDRAFT_161063</name>
</gene>
<name>A0A136J7I1_9PEZI</name>
<feature type="region of interest" description="Disordered" evidence="1">
    <location>
        <begin position="54"/>
        <end position="74"/>
    </location>
</feature>
<accession>A0A136J7I1</accession>
<dbReference type="STRING" id="196109.A0A136J7I1"/>
<feature type="compositionally biased region" description="Acidic residues" evidence="1">
    <location>
        <begin position="367"/>
        <end position="399"/>
    </location>
</feature>
<dbReference type="AlphaFoldDB" id="A0A136J7I1"/>
<evidence type="ECO:0000313" key="2">
    <source>
        <dbReference type="EMBL" id="KXJ93128.1"/>
    </source>
</evidence>
<feature type="region of interest" description="Disordered" evidence="1">
    <location>
        <begin position="349"/>
        <end position="399"/>
    </location>
</feature>
<protein>
    <submittedName>
        <fullName evidence="2">Uncharacterized protein</fullName>
    </submittedName>
</protein>
<keyword evidence="3" id="KW-1185">Reference proteome</keyword>
<organism evidence="2 3">
    <name type="scientific">Microdochium bolleyi</name>
    <dbReference type="NCBI Taxonomy" id="196109"/>
    <lineage>
        <taxon>Eukaryota</taxon>
        <taxon>Fungi</taxon>
        <taxon>Dikarya</taxon>
        <taxon>Ascomycota</taxon>
        <taxon>Pezizomycotina</taxon>
        <taxon>Sordariomycetes</taxon>
        <taxon>Xylariomycetidae</taxon>
        <taxon>Xylariales</taxon>
        <taxon>Microdochiaceae</taxon>
        <taxon>Microdochium</taxon>
    </lineage>
</organism>
<dbReference type="EMBL" id="KQ964248">
    <property type="protein sequence ID" value="KXJ93128.1"/>
    <property type="molecule type" value="Genomic_DNA"/>
</dbReference>